<sequence>MKIAAYPHHDYHFVELDDRSIYELGRNFHTSYNISQASSNSNKINYSSYRVHKFMIDEDSEKFRVMRAIVIGIIPLSSRYSNSNLSNQNYSSYAVHKITWAKRYTQII</sequence>
<dbReference type="AlphaFoldDB" id="A0A4Y2GDW0"/>
<reference evidence="1 2" key="1">
    <citation type="journal article" date="2019" name="Sci. Rep.">
        <title>Orb-weaving spider Araneus ventricosus genome elucidates the spidroin gene catalogue.</title>
        <authorList>
            <person name="Kono N."/>
            <person name="Nakamura H."/>
            <person name="Ohtoshi R."/>
            <person name="Moran D.A.P."/>
            <person name="Shinohara A."/>
            <person name="Yoshida Y."/>
            <person name="Fujiwara M."/>
            <person name="Mori M."/>
            <person name="Tomita M."/>
            <person name="Arakawa K."/>
        </authorList>
    </citation>
    <scope>NUCLEOTIDE SEQUENCE [LARGE SCALE GENOMIC DNA]</scope>
</reference>
<dbReference type="EMBL" id="BGPR01001342">
    <property type="protein sequence ID" value="GBM51561.1"/>
    <property type="molecule type" value="Genomic_DNA"/>
</dbReference>
<accession>A0A4Y2GDW0</accession>
<comment type="caution">
    <text evidence="1">The sequence shown here is derived from an EMBL/GenBank/DDBJ whole genome shotgun (WGS) entry which is preliminary data.</text>
</comment>
<keyword evidence="2" id="KW-1185">Reference proteome</keyword>
<proteinExistence type="predicted"/>
<dbReference type="Proteomes" id="UP000499080">
    <property type="component" value="Unassembled WGS sequence"/>
</dbReference>
<gene>
    <name evidence="1" type="ORF">AVEN_184885_1</name>
</gene>
<evidence type="ECO:0000313" key="2">
    <source>
        <dbReference type="Proteomes" id="UP000499080"/>
    </source>
</evidence>
<organism evidence="1 2">
    <name type="scientific">Araneus ventricosus</name>
    <name type="common">Orbweaver spider</name>
    <name type="synonym">Epeira ventricosa</name>
    <dbReference type="NCBI Taxonomy" id="182803"/>
    <lineage>
        <taxon>Eukaryota</taxon>
        <taxon>Metazoa</taxon>
        <taxon>Ecdysozoa</taxon>
        <taxon>Arthropoda</taxon>
        <taxon>Chelicerata</taxon>
        <taxon>Arachnida</taxon>
        <taxon>Araneae</taxon>
        <taxon>Araneomorphae</taxon>
        <taxon>Entelegynae</taxon>
        <taxon>Araneoidea</taxon>
        <taxon>Araneidae</taxon>
        <taxon>Araneus</taxon>
    </lineage>
</organism>
<protein>
    <submittedName>
        <fullName evidence="1">Uncharacterized protein</fullName>
    </submittedName>
</protein>
<name>A0A4Y2GDW0_ARAVE</name>
<evidence type="ECO:0000313" key="1">
    <source>
        <dbReference type="EMBL" id="GBM51561.1"/>
    </source>
</evidence>